<comment type="catalytic activity">
    <reaction evidence="14">
        <text>pyruvate + ATP = phosphoenolpyruvate + ADP + H(+)</text>
        <dbReference type="Rhea" id="RHEA:18157"/>
        <dbReference type="ChEBI" id="CHEBI:15361"/>
        <dbReference type="ChEBI" id="CHEBI:15378"/>
        <dbReference type="ChEBI" id="CHEBI:30616"/>
        <dbReference type="ChEBI" id="CHEBI:58702"/>
        <dbReference type="ChEBI" id="CHEBI:456216"/>
        <dbReference type="EC" id="2.7.1.40"/>
    </reaction>
</comment>
<evidence type="ECO:0000313" key="20">
    <source>
        <dbReference type="Proteomes" id="UP000182276"/>
    </source>
</evidence>
<keyword evidence="9" id="KW-0067">ATP-binding</keyword>
<dbReference type="GO" id="GO:0030955">
    <property type="term" value="F:potassium ion binding"/>
    <property type="evidence" value="ECO:0007669"/>
    <property type="project" value="UniProtKB-UniRule"/>
</dbReference>
<dbReference type="PROSITE" id="PS00110">
    <property type="entry name" value="PYRUVATE_KINASE"/>
    <property type="match status" value="1"/>
</dbReference>
<evidence type="ECO:0000256" key="11">
    <source>
        <dbReference type="ARBA" id="ARBA00023152"/>
    </source>
</evidence>
<dbReference type="EMBL" id="CP007511">
    <property type="protein sequence ID" value="AJE16398.1"/>
    <property type="molecule type" value="Genomic_DNA"/>
</dbReference>
<dbReference type="SUPFAM" id="SSF51621">
    <property type="entry name" value="Phosphoenolpyruvate/pyruvate domain"/>
    <property type="match status" value="1"/>
</dbReference>
<accession>A0A8D3Y357</accession>
<comment type="pathway">
    <text evidence="2 14">Carbohydrate degradation; glycolysis; pyruvate from D-glyceraldehyde 3-phosphate: step 5/5.</text>
</comment>
<evidence type="ECO:0000256" key="8">
    <source>
        <dbReference type="ARBA" id="ARBA00022777"/>
    </source>
</evidence>
<keyword evidence="5 14" id="KW-0808">Transferase</keyword>
<evidence type="ECO:0000313" key="18">
    <source>
        <dbReference type="EMBL" id="SDM16538.1"/>
    </source>
</evidence>
<dbReference type="SUPFAM" id="SSF50800">
    <property type="entry name" value="PK beta-barrel domain-like"/>
    <property type="match status" value="1"/>
</dbReference>
<dbReference type="GO" id="GO:0005524">
    <property type="term" value="F:ATP binding"/>
    <property type="evidence" value="ECO:0007669"/>
    <property type="project" value="UniProtKB-KW"/>
</dbReference>
<dbReference type="NCBIfam" id="TIGR01064">
    <property type="entry name" value="pyruv_kin"/>
    <property type="match status" value="1"/>
</dbReference>
<evidence type="ECO:0000256" key="1">
    <source>
        <dbReference type="ARBA" id="ARBA00001958"/>
    </source>
</evidence>
<keyword evidence="7" id="KW-0547">Nucleotide-binding</keyword>
<reference evidence="18 20" key="2">
    <citation type="submission" date="2016-10" db="EMBL/GenBank/DDBJ databases">
        <authorList>
            <person name="Varghese N."/>
            <person name="Submissions S."/>
        </authorList>
    </citation>
    <scope>NUCLEOTIDE SEQUENCE [LARGE SCALE GENOMIC DNA]</scope>
    <source>
        <strain evidence="18 20">DSM 6083</strain>
    </source>
</reference>
<dbReference type="EC" id="2.7.1.40" evidence="4 13"/>
<dbReference type="Gene3D" id="2.40.33.10">
    <property type="entry name" value="PK beta-barrel domain-like"/>
    <property type="match status" value="1"/>
</dbReference>
<dbReference type="PRINTS" id="PR01050">
    <property type="entry name" value="PYRUVTKNASE"/>
</dbReference>
<keyword evidence="6" id="KW-0479">Metal-binding</keyword>
<dbReference type="Pfam" id="PF02887">
    <property type="entry name" value="PK_C"/>
    <property type="match status" value="1"/>
</dbReference>
<dbReference type="Pfam" id="PF00224">
    <property type="entry name" value="PK"/>
    <property type="match status" value="1"/>
</dbReference>
<dbReference type="PANTHER" id="PTHR11817">
    <property type="entry name" value="PYRUVATE KINASE"/>
    <property type="match status" value="1"/>
</dbReference>
<dbReference type="KEGG" id="pbm:CL52_15650"/>
<evidence type="ECO:0000256" key="14">
    <source>
        <dbReference type="RuleBase" id="RU000504"/>
    </source>
</evidence>
<dbReference type="InterPro" id="IPR015793">
    <property type="entry name" value="Pyrv_Knase_brl"/>
</dbReference>
<evidence type="ECO:0000256" key="6">
    <source>
        <dbReference type="ARBA" id="ARBA00022723"/>
    </source>
</evidence>
<keyword evidence="8 14" id="KW-0418">Kinase</keyword>
<dbReference type="GO" id="GO:0016301">
    <property type="term" value="F:kinase activity"/>
    <property type="evidence" value="ECO:0007669"/>
    <property type="project" value="UniProtKB-KW"/>
</dbReference>
<dbReference type="SUPFAM" id="SSF52935">
    <property type="entry name" value="PK C-terminal domain-like"/>
    <property type="match status" value="1"/>
</dbReference>
<evidence type="ECO:0000256" key="5">
    <source>
        <dbReference type="ARBA" id="ARBA00022679"/>
    </source>
</evidence>
<name>A0A8D3Y357_9GAMM</name>
<reference evidence="19" key="1">
    <citation type="submission" date="2014-03" db="EMBL/GenBank/DDBJ databases">
        <title>Complete genome of Pseudomonas balearica DSM 6083T, a sewage water isolate from an enrichment with 2-methylnaphthalene.</title>
        <authorList>
            <person name="Salva-Serra F."/>
            <person name="Jaen-Luchoro D."/>
            <person name="Busquets A."/>
            <person name="Pena A."/>
            <person name="Gomila M."/>
            <person name="Bosch R."/>
            <person name="Nogales B."/>
            <person name="Garcia-Valdes E."/>
            <person name="Lalucat J."/>
            <person name="Bennasar A."/>
        </authorList>
    </citation>
    <scope>NUCLEOTIDE SEQUENCE [LARGE SCALE GENOMIC DNA]</scope>
    <source>
        <strain evidence="19">DSM 6083</strain>
    </source>
</reference>
<evidence type="ECO:0000256" key="3">
    <source>
        <dbReference type="ARBA" id="ARBA00008663"/>
    </source>
</evidence>
<dbReference type="GeneID" id="77261326"/>
<dbReference type="UniPathway" id="UPA00109">
    <property type="reaction ID" value="UER00188"/>
</dbReference>
<feature type="domain" description="Pyruvate kinase C-terminal" evidence="16">
    <location>
        <begin position="361"/>
        <end position="477"/>
    </location>
</feature>
<dbReference type="Proteomes" id="UP000031271">
    <property type="component" value="Chromosome"/>
</dbReference>
<evidence type="ECO:0000256" key="7">
    <source>
        <dbReference type="ARBA" id="ARBA00022741"/>
    </source>
</evidence>
<dbReference type="Gene3D" id="3.40.1380.20">
    <property type="entry name" value="Pyruvate kinase, C-terminal domain"/>
    <property type="match status" value="1"/>
</dbReference>
<dbReference type="InterPro" id="IPR040442">
    <property type="entry name" value="Pyrv_kinase-like_dom_sf"/>
</dbReference>
<evidence type="ECO:0000256" key="10">
    <source>
        <dbReference type="ARBA" id="ARBA00022842"/>
    </source>
</evidence>
<dbReference type="FunFam" id="2.40.33.10:FF:000001">
    <property type="entry name" value="Pyruvate kinase"/>
    <property type="match status" value="1"/>
</dbReference>
<comment type="cofactor">
    <cofactor evidence="1">
        <name>K(+)</name>
        <dbReference type="ChEBI" id="CHEBI:29103"/>
    </cofactor>
</comment>
<keyword evidence="12 17" id="KW-0670">Pyruvate</keyword>
<proteinExistence type="inferred from homology"/>
<evidence type="ECO:0000256" key="4">
    <source>
        <dbReference type="ARBA" id="ARBA00012142"/>
    </source>
</evidence>
<dbReference type="Gene3D" id="3.20.20.60">
    <property type="entry name" value="Phosphoenolpyruvate-binding domains"/>
    <property type="match status" value="1"/>
</dbReference>
<dbReference type="InterPro" id="IPR036918">
    <property type="entry name" value="Pyrv_Knase_C_sf"/>
</dbReference>
<dbReference type="NCBIfam" id="NF004491">
    <property type="entry name" value="PRK05826.1"/>
    <property type="match status" value="1"/>
</dbReference>
<dbReference type="InterPro" id="IPR001697">
    <property type="entry name" value="Pyr_Knase"/>
</dbReference>
<evidence type="ECO:0000259" key="15">
    <source>
        <dbReference type="Pfam" id="PF00224"/>
    </source>
</evidence>
<keyword evidence="10 14" id="KW-0460">Magnesium</keyword>
<dbReference type="InterPro" id="IPR018209">
    <property type="entry name" value="Pyrv_Knase_AS"/>
</dbReference>
<keyword evidence="20" id="KW-1185">Reference proteome</keyword>
<evidence type="ECO:0000313" key="17">
    <source>
        <dbReference type="EMBL" id="AJE16398.1"/>
    </source>
</evidence>
<dbReference type="InterPro" id="IPR011037">
    <property type="entry name" value="Pyrv_Knase-like_insert_dom_sf"/>
</dbReference>
<evidence type="ECO:0000256" key="12">
    <source>
        <dbReference type="ARBA" id="ARBA00023317"/>
    </source>
</evidence>
<feature type="domain" description="Pyruvate kinase barrel" evidence="15">
    <location>
        <begin position="4"/>
        <end position="329"/>
    </location>
</feature>
<evidence type="ECO:0000259" key="16">
    <source>
        <dbReference type="Pfam" id="PF02887"/>
    </source>
</evidence>
<dbReference type="EMBL" id="FNHO01000002">
    <property type="protein sequence ID" value="SDM16538.1"/>
    <property type="molecule type" value="Genomic_DNA"/>
</dbReference>
<dbReference type="AlphaFoldDB" id="A0A8D3Y357"/>
<evidence type="ECO:0000256" key="2">
    <source>
        <dbReference type="ARBA" id="ARBA00004997"/>
    </source>
</evidence>
<gene>
    <name evidence="17" type="ORF">CL52_15650</name>
    <name evidence="18" type="ORF">SAMN05660875_102619</name>
</gene>
<keyword evidence="11 14" id="KW-0324">Glycolysis</keyword>
<dbReference type="InterPro" id="IPR015795">
    <property type="entry name" value="Pyrv_Knase_C"/>
</dbReference>
<dbReference type="GO" id="GO:0000287">
    <property type="term" value="F:magnesium ion binding"/>
    <property type="evidence" value="ECO:0007669"/>
    <property type="project" value="UniProtKB-UniRule"/>
</dbReference>
<sequence length="484" mass="52259">MTLRRTKIVATLGPASSSPDVLEKMILAGLDVARLNFSHGSPEEHRARANLVRELAARHGRFVALLGDLQGPKIRIAKFTDKRIELKEGDQFRFSVTHPRDAGTQQVVGIDYPDLVKDCGIGDELLLDDGRVVMRVDNATADELHCTVLIGGPLSDNKGINRRGGGLTAPALTPKDKADIKLAADLELDYLAVSFPRDAADMELARRLRDEAGSKAWLIAKIERAEAVADDEALDGLIRASDGVMVARGDLGVEIGDAELVGIQKKIILHARRNNKVVITATQMMESMIHSPMPTRAEVSDVANAVLDYTDAVMLSAESAAGEYPVEAIKAMARVCVGAEKHPTSIKSGHRLGQSFSRCDESTALAAMYTANHFPGVKAIISLTESGYTTLIMSRIRSSVPIFAFTPHRDAQARVALFRGVQTIPFDPAALPADKVSQAAVDELVKRNIVEPGDWVVLTKGDSYHDSTGGTNTMKILRVGDSLM</sequence>
<evidence type="ECO:0000313" key="19">
    <source>
        <dbReference type="Proteomes" id="UP000031271"/>
    </source>
</evidence>
<reference evidence="17 19" key="3">
    <citation type="journal article" name="Genome Announc.">
        <title>Complete Genome Sequence of Pseudomonas balearica DSM 6083T.</title>
        <authorList>
            <person name="Bennasar-Figueras A."/>
            <person name="Salva-Serra F."/>
            <person name="Jaen-Luchoro D."/>
            <person name="Segui C."/>
            <person name="Aliaga F."/>
            <person name="Busquets A."/>
            <person name="Gomila M."/>
            <person name="Moore E.R."/>
            <person name="Lalucat J."/>
        </authorList>
    </citation>
    <scope>NUCLEOTIDE SEQUENCE [LARGE SCALE GENOMIC DNA]</scope>
    <source>
        <strain evidence="19">DSM 6083</strain>
        <strain evidence="17">DSM6083</strain>
    </source>
</reference>
<protein>
    <recommendedName>
        <fullName evidence="4 13">Pyruvate kinase</fullName>
        <ecNumber evidence="4 13">2.7.1.40</ecNumber>
    </recommendedName>
</protein>
<organism evidence="17 19">
    <name type="scientific">Stutzerimonas balearica DSM 6083</name>
    <dbReference type="NCBI Taxonomy" id="1123016"/>
    <lineage>
        <taxon>Bacteria</taxon>
        <taxon>Pseudomonadati</taxon>
        <taxon>Pseudomonadota</taxon>
        <taxon>Gammaproteobacteria</taxon>
        <taxon>Pseudomonadales</taxon>
        <taxon>Pseudomonadaceae</taxon>
        <taxon>Stutzerimonas</taxon>
    </lineage>
</organism>
<dbReference type="RefSeq" id="WP_043221621.1">
    <property type="nucleotide sequence ID" value="NZ_CP007511.1"/>
</dbReference>
<dbReference type="GO" id="GO:0004743">
    <property type="term" value="F:pyruvate kinase activity"/>
    <property type="evidence" value="ECO:0007669"/>
    <property type="project" value="UniProtKB-UniRule"/>
</dbReference>
<dbReference type="InterPro" id="IPR015806">
    <property type="entry name" value="Pyrv_Knase_insert_dom_sf"/>
</dbReference>
<dbReference type="InterPro" id="IPR015813">
    <property type="entry name" value="Pyrv/PenolPyrv_kinase-like_dom"/>
</dbReference>
<dbReference type="Proteomes" id="UP000182276">
    <property type="component" value="Unassembled WGS sequence"/>
</dbReference>
<evidence type="ECO:0000256" key="9">
    <source>
        <dbReference type="ARBA" id="ARBA00022840"/>
    </source>
</evidence>
<comment type="similarity">
    <text evidence="3 14">Belongs to the pyruvate kinase family.</text>
</comment>
<evidence type="ECO:0000256" key="13">
    <source>
        <dbReference type="NCBIfam" id="TIGR01064"/>
    </source>
</evidence>